<organism evidence="1 2">
    <name type="scientific">Solanum commersonii</name>
    <name type="common">Commerson's wild potato</name>
    <name type="synonym">Commerson's nightshade</name>
    <dbReference type="NCBI Taxonomy" id="4109"/>
    <lineage>
        <taxon>Eukaryota</taxon>
        <taxon>Viridiplantae</taxon>
        <taxon>Streptophyta</taxon>
        <taxon>Embryophyta</taxon>
        <taxon>Tracheophyta</taxon>
        <taxon>Spermatophyta</taxon>
        <taxon>Magnoliopsida</taxon>
        <taxon>eudicotyledons</taxon>
        <taxon>Gunneridae</taxon>
        <taxon>Pentapetalae</taxon>
        <taxon>asterids</taxon>
        <taxon>lamiids</taxon>
        <taxon>Solanales</taxon>
        <taxon>Solanaceae</taxon>
        <taxon>Solanoideae</taxon>
        <taxon>Solaneae</taxon>
        <taxon>Solanum</taxon>
    </lineage>
</organism>
<accession>A0A9J6A603</accession>
<keyword evidence="2" id="KW-1185">Reference proteome</keyword>
<proteinExistence type="predicted"/>
<sequence length="128" mass="15073">MMGWTKSRWTIKVPEKPIHLSKKKDLGHVMKKRRIDTLDLEFGTCVECCSTFHRLHLYIRWATTDWTSSIGSHIWTNAWLAKVERQQQKKEHKKKSKFLMKMMDTLRRFCGTDDEDDSLSGPDSSNSN</sequence>
<dbReference type="EMBL" id="JACXVP010000002">
    <property type="protein sequence ID" value="KAG5619800.1"/>
    <property type="molecule type" value="Genomic_DNA"/>
</dbReference>
<reference evidence="1 2" key="1">
    <citation type="submission" date="2020-09" db="EMBL/GenBank/DDBJ databases">
        <title>De no assembly of potato wild relative species, Solanum commersonii.</title>
        <authorList>
            <person name="Cho K."/>
        </authorList>
    </citation>
    <scope>NUCLEOTIDE SEQUENCE [LARGE SCALE GENOMIC DNA]</scope>
    <source>
        <strain evidence="1">LZ3.2</strain>
        <tissue evidence="1">Leaf</tissue>
    </source>
</reference>
<gene>
    <name evidence="1" type="ORF">H5410_005018</name>
</gene>
<evidence type="ECO:0000313" key="1">
    <source>
        <dbReference type="EMBL" id="KAG5619800.1"/>
    </source>
</evidence>
<dbReference type="Proteomes" id="UP000824120">
    <property type="component" value="Chromosome 2"/>
</dbReference>
<name>A0A9J6A603_SOLCO</name>
<dbReference type="AlphaFoldDB" id="A0A9J6A603"/>
<protein>
    <submittedName>
        <fullName evidence="1">Uncharacterized protein</fullName>
    </submittedName>
</protein>
<comment type="caution">
    <text evidence="1">The sequence shown here is derived from an EMBL/GenBank/DDBJ whole genome shotgun (WGS) entry which is preliminary data.</text>
</comment>
<evidence type="ECO:0000313" key="2">
    <source>
        <dbReference type="Proteomes" id="UP000824120"/>
    </source>
</evidence>